<sequence length="173" mass="20547">MEKKAVWITLIVLSVLFVIQIPFNLHNNAYYYATHMPHNNKQYPFVPILLGHYLPKNYVPGYQTKNYGATRGPIMMQVSKRNIKEKNDIFMLTEHTATYAPKEGDWLISRYGIYFDESGTYDDYSKDKGIPAYSKELVTRHLKNVQNEIKQNTPKPKVNLQWIWNIWFKIHYR</sequence>
<dbReference type="Proteomes" id="UP000704341">
    <property type="component" value="Unassembled WGS sequence"/>
</dbReference>
<evidence type="ECO:0000313" key="3">
    <source>
        <dbReference type="Proteomes" id="UP000704341"/>
    </source>
</evidence>
<name>A0ABR8P9D6_9LACO</name>
<evidence type="ECO:0000256" key="1">
    <source>
        <dbReference type="SAM" id="Phobius"/>
    </source>
</evidence>
<proteinExistence type="predicted"/>
<feature type="transmembrane region" description="Helical" evidence="1">
    <location>
        <begin position="6"/>
        <end position="25"/>
    </location>
</feature>
<keyword evidence="1" id="KW-0812">Transmembrane</keyword>
<comment type="caution">
    <text evidence="2">The sequence shown here is derived from an EMBL/GenBank/DDBJ whole genome shotgun (WGS) entry which is preliminary data.</text>
</comment>
<gene>
    <name evidence="2" type="ORF">DTK66_09255</name>
</gene>
<protein>
    <submittedName>
        <fullName evidence="2">Uncharacterized protein</fullName>
    </submittedName>
</protein>
<accession>A0ABR8P9D6</accession>
<evidence type="ECO:0000313" key="2">
    <source>
        <dbReference type="EMBL" id="MBD5807277.1"/>
    </source>
</evidence>
<organism evidence="2 3">
    <name type="scientific">Limosilactobacillus walteri</name>
    <dbReference type="NCBI Taxonomy" id="2268022"/>
    <lineage>
        <taxon>Bacteria</taxon>
        <taxon>Bacillati</taxon>
        <taxon>Bacillota</taxon>
        <taxon>Bacilli</taxon>
        <taxon>Lactobacillales</taxon>
        <taxon>Lactobacillaceae</taxon>
        <taxon>Limosilactobacillus</taxon>
    </lineage>
</organism>
<dbReference type="RefSeq" id="WP_191668490.1">
    <property type="nucleotide sequence ID" value="NZ_QORN01000041.1"/>
</dbReference>
<keyword evidence="1" id="KW-1133">Transmembrane helix</keyword>
<reference evidence="2 3" key="1">
    <citation type="submission" date="2018-07" db="EMBL/GenBank/DDBJ databases">
        <title>Phylogenomic Insights into understanding Host Adaptation of Lactobacillus reuteri by a novel species, Lactobacillus spp. M31.</title>
        <authorList>
            <person name="Sharma S."/>
            <person name="Patil P."/>
            <person name="Korpole S."/>
            <person name="Patil P.B."/>
        </authorList>
    </citation>
    <scope>NUCLEOTIDE SEQUENCE [LARGE SCALE GENOMIC DNA]</scope>
    <source>
        <strain evidence="2 3">M31</strain>
    </source>
</reference>
<dbReference type="EMBL" id="QORN01000041">
    <property type="protein sequence ID" value="MBD5807277.1"/>
    <property type="molecule type" value="Genomic_DNA"/>
</dbReference>
<keyword evidence="3" id="KW-1185">Reference proteome</keyword>
<keyword evidence="1" id="KW-0472">Membrane</keyword>